<dbReference type="AlphaFoldDB" id="W4JWH6"/>
<gene>
    <name evidence="1" type="ORF">HETIRDRAFT_148662</name>
</gene>
<evidence type="ECO:0000313" key="2">
    <source>
        <dbReference type="Proteomes" id="UP000030671"/>
    </source>
</evidence>
<proteinExistence type="predicted"/>
<protein>
    <submittedName>
        <fullName evidence="1">Uncharacterized protein</fullName>
    </submittedName>
</protein>
<keyword evidence="2" id="KW-1185">Reference proteome</keyword>
<evidence type="ECO:0000313" key="1">
    <source>
        <dbReference type="EMBL" id="ETW77794.1"/>
    </source>
</evidence>
<dbReference type="RefSeq" id="XP_009549821.1">
    <property type="nucleotide sequence ID" value="XM_009551526.1"/>
</dbReference>
<accession>W4JWH6</accession>
<reference evidence="1 2" key="1">
    <citation type="journal article" date="2012" name="New Phytol.">
        <title>Insight into trade-off between wood decay and parasitism from the genome of a fungal forest pathogen.</title>
        <authorList>
            <person name="Olson A."/>
            <person name="Aerts A."/>
            <person name="Asiegbu F."/>
            <person name="Belbahri L."/>
            <person name="Bouzid O."/>
            <person name="Broberg A."/>
            <person name="Canback B."/>
            <person name="Coutinho P.M."/>
            <person name="Cullen D."/>
            <person name="Dalman K."/>
            <person name="Deflorio G."/>
            <person name="van Diepen L.T."/>
            <person name="Dunand C."/>
            <person name="Duplessis S."/>
            <person name="Durling M."/>
            <person name="Gonthier P."/>
            <person name="Grimwood J."/>
            <person name="Fossdal C.G."/>
            <person name="Hansson D."/>
            <person name="Henrissat B."/>
            <person name="Hietala A."/>
            <person name="Himmelstrand K."/>
            <person name="Hoffmeister D."/>
            <person name="Hogberg N."/>
            <person name="James T.Y."/>
            <person name="Karlsson M."/>
            <person name="Kohler A."/>
            <person name="Kues U."/>
            <person name="Lee Y.H."/>
            <person name="Lin Y.C."/>
            <person name="Lind M."/>
            <person name="Lindquist E."/>
            <person name="Lombard V."/>
            <person name="Lucas S."/>
            <person name="Lunden K."/>
            <person name="Morin E."/>
            <person name="Murat C."/>
            <person name="Park J."/>
            <person name="Raffaello T."/>
            <person name="Rouze P."/>
            <person name="Salamov A."/>
            <person name="Schmutz J."/>
            <person name="Solheim H."/>
            <person name="Stahlberg J."/>
            <person name="Velez H."/>
            <person name="de Vries R.P."/>
            <person name="Wiebenga A."/>
            <person name="Woodward S."/>
            <person name="Yakovlev I."/>
            <person name="Garbelotto M."/>
            <person name="Martin F."/>
            <person name="Grigoriev I.V."/>
            <person name="Stenlid J."/>
        </authorList>
    </citation>
    <scope>NUCLEOTIDE SEQUENCE [LARGE SCALE GENOMIC DNA]</scope>
    <source>
        <strain evidence="1 2">TC 32-1</strain>
    </source>
</reference>
<organism evidence="1 2">
    <name type="scientific">Heterobasidion irregulare (strain TC 32-1)</name>
    <dbReference type="NCBI Taxonomy" id="747525"/>
    <lineage>
        <taxon>Eukaryota</taxon>
        <taxon>Fungi</taxon>
        <taxon>Dikarya</taxon>
        <taxon>Basidiomycota</taxon>
        <taxon>Agaricomycotina</taxon>
        <taxon>Agaricomycetes</taxon>
        <taxon>Russulales</taxon>
        <taxon>Bondarzewiaceae</taxon>
        <taxon>Heterobasidion</taxon>
        <taxon>Heterobasidion annosum species complex</taxon>
    </lineage>
</organism>
<dbReference type="HOGENOM" id="CLU_1204915_0_0_1"/>
<dbReference type="GeneID" id="20667286"/>
<dbReference type="OrthoDB" id="2903551at2759"/>
<dbReference type="KEGG" id="hir:HETIRDRAFT_148662"/>
<sequence>MCPPFPHYATVTCDMKPNGLYSSYLLEPLHELPFDAPFQGLLTTPGHMLHASSLGLYDDTFTNERNFPSTPSPVNPYLISGYLHHRGEDRPPAPLLKDLDSFSEGTAIGSFNFSDTSEQDAGLRSLAFSPSHPRRSIEIWRNDVFLCLAFGKANALYSIDDCPPVVNSQGPATKRRRVSILELIDRPSFETPPLRAVVPSTLLHVDRQNVDIYQYSLGQDISRSSSAPPM</sequence>
<dbReference type="eggNOG" id="ENOG502R19W">
    <property type="taxonomic scope" value="Eukaryota"/>
</dbReference>
<dbReference type="EMBL" id="KI925462">
    <property type="protein sequence ID" value="ETW77794.1"/>
    <property type="molecule type" value="Genomic_DNA"/>
</dbReference>
<dbReference type="InParanoid" id="W4JWH6"/>
<dbReference type="Proteomes" id="UP000030671">
    <property type="component" value="Unassembled WGS sequence"/>
</dbReference>
<name>W4JWH6_HETIT</name>